<sequence length="125" mass="14353">MKHWRRRKRVTESSYGCEGIFKDHYANIRGCFAFGIRKKNALFAELVASIKAIEITHVKSQRKLWLECDSMLVVQAFRNDKLVSWQLKNGWSNAVNLSKLIIFTIGHIYPEGNTCADRLASHGVN</sequence>
<dbReference type="SMR" id="A0A0B2Q698"/>
<dbReference type="GO" id="GO:0004523">
    <property type="term" value="F:RNA-DNA hybrid ribonuclease activity"/>
    <property type="evidence" value="ECO:0007669"/>
    <property type="project" value="InterPro"/>
</dbReference>
<gene>
    <name evidence="3" type="ORF">D0Y65_006493</name>
    <name evidence="2" type="ORF">glysoja_044999</name>
</gene>
<keyword evidence="4" id="KW-1185">Reference proteome</keyword>
<organism evidence="2">
    <name type="scientific">Glycine soja</name>
    <name type="common">Wild soybean</name>
    <dbReference type="NCBI Taxonomy" id="3848"/>
    <lineage>
        <taxon>Eukaryota</taxon>
        <taxon>Viridiplantae</taxon>
        <taxon>Streptophyta</taxon>
        <taxon>Embryophyta</taxon>
        <taxon>Tracheophyta</taxon>
        <taxon>Spermatophyta</taxon>
        <taxon>Magnoliopsida</taxon>
        <taxon>eudicotyledons</taxon>
        <taxon>Gunneridae</taxon>
        <taxon>Pentapetalae</taxon>
        <taxon>rosids</taxon>
        <taxon>fabids</taxon>
        <taxon>Fabales</taxon>
        <taxon>Fabaceae</taxon>
        <taxon>Papilionoideae</taxon>
        <taxon>50 kb inversion clade</taxon>
        <taxon>NPAAA clade</taxon>
        <taxon>indigoferoid/millettioid clade</taxon>
        <taxon>Phaseoleae</taxon>
        <taxon>Glycine</taxon>
        <taxon>Glycine subgen. Soja</taxon>
    </lineage>
</organism>
<reference evidence="2" key="1">
    <citation type="submission" date="2014-07" db="EMBL/GenBank/DDBJ databases">
        <title>Identification of a novel salt tolerance gene in wild soybean by whole-genome sequencing.</title>
        <authorList>
            <person name="Lam H.-M."/>
            <person name="Qi X."/>
            <person name="Li M.-W."/>
            <person name="Liu X."/>
            <person name="Xie M."/>
            <person name="Ni M."/>
            <person name="Xu X."/>
        </authorList>
    </citation>
    <scope>NUCLEOTIDE SEQUENCE [LARGE SCALE GENOMIC DNA]</scope>
    <source>
        <tissue evidence="2">Root</tissue>
    </source>
</reference>
<proteinExistence type="predicted"/>
<dbReference type="PANTHER" id="PTHR47723:SF23">
    <property type="entry name" value="REVERSE TRANSCRIPTASE-LIKE PROTEIN"/>
    <property type="match status" value="1"/>
</dbReference>
<protein>
    <recommendedName>
        <fullName evidence="1">RNase H type-1 domain-containing protein</fullName>
    </recommendedName>
</protein>
<dbReference type="Pfam" id="PF13456">
    <property type="entry name" value="RVT_3"/>
    <property type="match status" value="1"/>
</dbReference>
<name>A0A0B2Q698_GLYSO</name>
<evidence type="ECO:0000313" key="4">
    <source>
        <dbReference type="Proteomes" id="UP000289340"/>
    </source>
</evidence>
<dbReference type="Gene3D" id="3.30.420.10">
    <property type="entry name" value="Ribonuclease H-like superfamily/Ribonuclease H"/>
    <property type="match status" value="1"/>
</dbReference>
<dbReference type="AlphaFoldDB" id="A0A0B2Q698"/>
<dbReference type="SUPFAM" id="SSF53098">
    <property type="entry name" value="Ribonuclease H-like"/>
    <property type="match status" value="1"/>
</dbReference>
<dbReference type="CDD" id="cd06222">
    <property type="entry name" value="RNase_H_like"/>
    <property type="match status" value="1"/>
</dbReference>
<dbReference type="EMBL" id="KN660784">
    <property type="protein sequence ID" value="KHN15588.1"/>
    <property type="molecule type" value="Genomic_DNA"/>
</dbReference>
<dbReference type="InterPro" id="IPR053151">
    <property type="entry name" value="RNase_H-like"/>
</dbReference>
<dbReference type="InterPro" id="IPR036397">
    <property type="entry name" value="RNaseH_sf"/>
</dbReference>
<dbReference type="GO" id="GO:0003676">
    <property type="term" value="F:nucleic acid binding"/>
    <property type="evidence" value="ECO:0007669"/>
    <property type="project" value="InterPro"/>
</dbReference>
<dbReference type="InterPro" id="IPR012337">
    <property type="entry name" value="RNaseH-like_sf"/>
</dbReference>
<dbReference type="Proteomes" id="UP000053555">
    <property type="component" value="Unassembled WGS sequence"/>
</dbReference>
<feature type="domain" description="RNase H type-1" evidence="1">
    <location>
        <begin position="17"/>
        <end position="122"/>
    </location>
</feature>
<dbReference type="InterPro" id="IPR002156">
    <property type="entry name" value="RNaseH_domain"/>
</dbReference>
<reference evidence="3 4" key="2">
    <citation type="submission" date="2018-09" db="EMBL/GenBank/DDBJ databases">
        <title>A high-quality reference genome of wild soybean provides a powerful tool to mine soybean genomes.</title>
        <authorList>
            <person name="Xie M."/>
            <person name="Chung C.Y.L."/>
            <person name="Li M.-W."/>
            <person name="Wong F.-L."/>
            <person name="Chan T.-F."/>
            <person name="Lam H.-M."/>
        </authorList>
    </citation>
    <scope>NUCLEOTIDE SEQUENCE [LARGE SCALE GENOMIC DNA]</scope>
    <source>
        <strain evidence="4">cv. W05</strain>
        <tissue evidence="3">Hypocotyl of etiolated seedlings</tissue>
    </source>
</reference>
<dbReference type="Proteomes" id="UP000289340">
    <property type="component" value="Chromosome 3"/>
</dbReference>
<evidence type="ECO:0000313" key="2">
    <source>
        <dbReference type="EMBL" id="KHN15588.1"/>
    </source>
</evidence>
<evidence type="ECO:0000313" key="3">
    <source>
        <dbReference type="EMBL" id="RZC19684.1"/>
    </source>
</evidence>
<evidence type="ECO:0000259" key="1">
    <source>
        <dbReference type="Pfam" id="PF13456"/>
    </source>
</evidence>
<accession>A0A0B2Q698</accession>
<dbReference type="PANTHER" id="PTHR47723">
    <property type="entry name" value="OS05G0353850 PROTEIN"/>
    <property type="match status" value="1"/>
</dbReference>
<dbReference type="EMBL" id="QZWG01000003">
    <property type="protein sequence ID" value="RZC19684.1"/>
    <property type="molecule type" value="Genomic_DNA"/>
</dbReference>
<dbReference type="InterPro" id="IPR044730">
    <property type="entry name" value="RNase_H-like_dom_plant"/>
</dbReference>